<name>S0EU64_CHTCT</name>
<dbReference type="EMBL" id="HF951689">
    <property type="protein sequence ID" value="CCW35159.1"/>
    <property type="molecule type" value="Genomic_DNA"/>
</dbReference>
<dbReference type="SUPFAM" id="SSF64376">
    <property type="entry name" value="YlxR-like"/>
    <property type="match status" value="1"/>
</dbReference>
<dbReference type="NCBIfam" id="NF047356">
    <property type="entry name" value="RNA_bind_RnpM"/>
    <property type="match status" value="1"/>
</dbReference>
<dbReference type="STRING" id="454171.CP488_02755"/>
<dbReference type="PANTHER" id="PTHR34215">
    <property type="entry name" value="BLL0784 PROTEIN"/>
    <property type="match status" value="1"/>
</dbReference>
<proteinExistence type="predicted"/>
<dbReference type="InterPro" id="IPR035931">
    <property type="entry name" value="YlxR-like_sf"/>
</dbReference>
<reference evidence="3" key="1">
    <citation type="submission" date="2013-03" db="EMBL/GenBank/DDBJ databases">
        <title>Genome sequence of Chthonomonas calidirosea, the first sequenced genome from the Armatimonadetes phylum (formally candidate division OP10).</title>
        <authorList>
            <person name="Lee K.C.Y."/>
            <person name="Morgan X.C."/>
            <person name="Dunfield P.F."/>
            <person name="Tamas I."/>
            <person name="Houghton K.M."/>
            <person name="Vyssotski M."/>
            <person name="Ryan J.L.J."/>
            <person name="Lagutin K."/>
            <person name="McDonald I.R."/>
            <person name="Stott M.B."/>
        </authorList>
    </citation>
    <scope>NUCLEOTIDE SEQUENCE [LARGE SCALE GENOMIC DNA]</scope>
    <source>
        <strain evidence="3">DSM 23976 / ICMP 18418 / T49</strain>
    </source>
</reference>
<dbReference type="PATRIC" id="fig|1303518.3.peg.1372"/>
<dbReference type="eggNOG" id="COG2740">
    <property type="taxonomic scope" value="Bacteria"/>
</dbReference>
<dbReference type="RefSeq" id="WP_016482699.1">
    <property type="nucleotide sequence ID" value="NC_021487.1"/>
</dbReference>
<dbReference type="Gene3D" id="3.30.1230.10">
    <property type="entry name" value="YlxR-like"/>
    <property type="match status" value="1"/>
</dbReference>
<dbReference type="OrthoDB" id="9813251at2"/>
<feature type="domain" description="YlxR" evidence="1">
    <location>
        <begin position="9"/>
        <end position="83"/>
    </location>
</feature>
<sequence length="101" mass="11373">MRPRRVPIRTCVACRTTDAKRALLRVVRQPDGTVCYDAKGKMSGRGAYVCARVECIEQARKHKKLERSLKVERIAPELFQELLQMVSQNNANAPAEPPPAQ</sequence>
<gene>
    <name evidence="2" type="ORF">CCALI_01341</name>
</gene>
<dbReference type="Proteomes" id="UP000014227">
    <property type="component" value="Chromosome I"/>
</dbReference>
<dbReference type="HOGENOM" id="CLU_147970_2_0_0"/>
<evidence type="ECO:0000259" key="1">
    <source>
        <dbReference type="Pfam" id="PF04296"/>
    </source>
</evidence>
<evidence type="ECO:0000313" key="3">
    <source>
        <dbReference type="Proteomes" id="UP000014227"/>
    </source>
</evidence>
<organism evidence="2 3">
    <name type="scientific">Chthonomonas calidirosea (strain DSM 23976 / ICMP 18418 / T49)</name>
    <dbReference type="NCBI Taxonomy" id="1303518"/>
    <lineage>
        <taxon>Bacteria</taxon>
        <taxon>Bacillati</taxon>
        <taxon>Armatimonadota</taxon>
        <taxon>Chthonomonadia</taxon>
        <taxon>Chthonomonadales</taxon>
        <taxon>Chthonomonadaceae</taxon>
        <taxon>Chthonomonas</taxon>
    </lineage>
</organism>
<dbReference type="InterPro" id="IPR037465">
    <property type="entry name" value="YlxR"/>
</dbReference>
<dbReference type="Pfam" id="PF04296">
    <property type="entry name" value="YlxR"/>
    <property type="match status" value="1"/>
</dbReference>
<keyword evidence="3" id="KW-1185">Reference proteome</keyword>
<dbReference type="PANTHER" id="PTHR34215:SF1">
    <property type="entry name" value="YLXR DOMAIN-CONTAINING PROTEIN"/>
    <property type="match status" value="1"/>
</dbReference>
<evidence type="ECO:0000313" key="2">
    <source>
        <dbReference type="EMBL" id="CCW35159.1"/>
    </source>
</evidence>
<dbReference type="AlphaFoldDB" id="S0EU64"/>
<dbReference type="KEGG" id="ccz:CCALI_01341"/>
<dbReference type="InParanoid" id="S0EU64"/>
<dbReference type="InterPro" id="IPR007393">
    <property type="entry name" value="YlxR_dom"/>
</dbReference>
<dbReference type="FunCoup" id="S0EU64">
    <property type="interactions" value="53"/>
</dbReference>
<protein>
    <submittedName>
        <fullName evidence="2">Predicted nucleic-acid-binding protein implicated in transcription termination</fullName>
    </submittedName>
</protein>
<accession>S0EU64</accession>